<evidence type="ECO:0000256" key="6">
    <source>
        <dbReference type="SAM" id="Phobius"/>
    </source>
</evidence>
<comment type="subcellular location">
    <subcellularLocation>
        <location evidence="1">Cell membrane</location>
        <topology evidence="1">Multi-pass membrane protein</topology>
    </subcellularLocation>
</comment>
<feature type="transmembrane region" description="Helical" evidence="6">
    <location>
        <begin position="236"/>
        <end position="255"/>
    </location>
</feature>
<gene>
    <name evidence="7" type="ORF">CKO40_20365</name>
</gene>
<comment type="caution">
    <text evidence="7">The sequence shown here is derived from an EMBL/GenBank/DDBJ whole genome shotgun (WGS) entry which is preliminary data.</text>
</comment>
<evidence type="ECO:0000256" key="1">
    <source>
        <dbReference type="ARBA" id="ARBA00004651"/>
    </source>
</evidence>
<evidence type="ECO:0008006" key="9">
    <source>
        <dbReference type="Google" id="ProtNLM"/>
    </source>
</evidence>
<keyword evidence="5 6" id="KW-0472">Membrane</keyword>
<feature type="transmembrane region" description="Helical" evidence="6">
    <location>
        <begin position="208"/>
        <end position="224"/>
    </location>
</feature>
<organism evidence="7 8">
    <name type="scientific">Halochromatium glycolicum</name>
    <dbReference type="NCBI Taxonomy" id="85075"/>
    <lineage>
        <taxon>Bacteria</taxon>
        <taxon>Pseudomonadati</taxon>
        <taxon>Pseudomonadota</taxon>
        <taxon>Gammaproteobacteria</taxon>
        <taxon>Chromatiales</taxon>
        <taxon>Chromatiaceae</taxon>
        <taxon>Halochromatium</taxon>
    </lineage>
</organism>
<protein>
    <recommendedName>
        <fullName evidence="9">Phosphate-starvation-inducible E</fullName>
    </recommendedName>
</protein>
<keyword evidence="8" id="KW-1185">Reference proteome</keyword>
<proteinExistence type="predicted"/>
<feature type="transmembrane region" description="Helical" evidence="6">
    <location>
        <begin position="181"/>
        <end position="201"/>
    </location>
</feature>
<evidence type="ECO:0000256" key="5">
    <source>
        <dbReference type="ARBA" id="ARBA00023136"/>
    </source>
</evidence>
<evidence type="ECO:0000256" key="3">
    <source>
        <dbReference type="ARBA" id="ARBA00022692"/>
    </source>
</evidence>
<keyword evidence="2" id="KW-1003">Cell membrane</keyword>
<dbReference type="GO" id="GO:0005886">
    <property type="term" value="C:plasma membrane"/>
    <property type="evidence" value="ECO:0007669"/>
    <property type="project" value="UniProtKB-SubCell"/>
</dbReference>
<reference evidence="7" key="1">
    <citation type="submission" date="2017-08" db="EMBL/GenBank/DDBJ databases">
        <authorList>
            <person name="Imhoff J.F."/>
            <person name="Rahn T."/>
            <person name="Kuenzel S."/>
            <person name="Neulinger S.C."/>
        </authorList>
    </citation>
    <scope>NUCLEOTIDE SEQUENCE</scope>
    <source>
        <strain evidence="7">DSM 11080</strain>
    </source>
</reference>
<accession>A0AAJ0U7W2</accession>
<dbReference type="Proteomes" id="UP001296776">
    <property type="component" value="Unassembled WGS sequence"/>
</dbReference>
<sequence>MLEQVTRQRRSAMSDQRFDIEFSGELMPDADLQRARAQVQTLFKLSEGAVDQLFTGAPVTVKRGIDGALAARFHAAFARAGAIVRIVPAGDGGSLAPVGAERPEGNELPGLDPFGWSKPESKHPFLHALFHHFERSLAFVLLVLIAIVALIALIELCVLLYRDLISADGFLLGLDELFEVFGMFLIVLIAVELMASIYMYMVDKSVHVEMMLLIAITALARKVVVLDLEGKGDPAMYMVGLAALIATLIGGYYLVKRLEQRPGDRALH</sequence>
<dbReference type="Pfam" id="PF06146">
    <property type="entry name" value="PsiE"/>
    <property type="match status" value="1"/>
</dbReference>
<dbReference type="InterPro" id="IPR020948">
    <property type="entry name" value="P_starv_induced_PsiE-like"/>
</dbReference>
<evidence type="ECO:0000256" key="2">
    <source>
        <dbReference type="ARBA" id="ARBA00022475"/>
    </source>
</evidence>
<dbReference type="EMBL" id="NRSJ01000052">
    <property type="protein sequence ID" value="MBK1706828.1"/>
    <property type="molecule type" value="Genomic_DNA"/>
</dbReference>
<evidence type="ECO:0000256" key="4">
    <source>
        <dbReference type="ARBA" id="ARBA00022989"/>
    </source>
</evidence>
<name>A0AAJ0U7W2_9GAMM</name>
<reference evidence="7" key="2">
    <citation type="journal article" date="2020" name="Microorganisms">
        <title>Osmotic Adaptation and Compatible Solute Biosynthesis of Phototrophic Bacteria as Revealed from Genome Analyses.</title>
        <authorList>
            <person name="Imhoff J.F."/>
            <person name="Rahn T."/>
            <person name="Kunzel S."/>
            <person name="Keller A."/>
            <person name="Neulinger S.C."/>
        </authorList>
    </citation>
    <scope>NUCLEOTIDE SEQUENCE</scope>
    <source>
        <strain evidence="7">DSM 11080</strain>
    </source>
</reference>
<feature type="transmembrane region" description="Helical" evidence="6">
    <location>
        <begin position="137"/>
        <end position="161"/>
    </location>
</feature>
<evidence type="ECO:0000313" key="7">
    <source>
        <dbReference type="EMBL" id="MBK1706828.1"/>
    </source>
</evidence>
<dbReference type="AlphaFoldDB" id="A0AAJ0U7W2"/>
<evidence type="ECO:0000313" key="8">
    <source>
        <dbReference type="Proteomes" id="UP001296776"/>
    </source>
</evidence>
<keyword evidence="4 6" id="KW-1133">Transmembrane helix</keyword>
<keyword evidence="3 6" id="KW-0812">Transmembrane</keyword>